<reference evidence="1" key="1">
    <citation type="submission" date="2017-11" db="EMBL/GenBank/DDBJ databases">
        <authorList>
            <person name="Kajale S.C."/>
            <person name="Sharma A."/>
        </authorList>
    </citation>
    <scope>NUCLEOTIDE SEQUENCE</scope>
    <source>
        <strain evidence="1">LS1_42</strain>
    </source>
</reference>
<dbReference type="OrthoDB" id="953at2157"/>
<dbReference type="Pfam" id="PF12900">
    <property type="entry name" value="Pyridox_ox_2"/>
    <property type="match status" value="1"/>
</dbReference>
<organism evidence="1 2">
    <name type="scientific">Natronococcus pandeyae</name>
    <dbReference type="NCBI Taxonomy" id="2055836"/>
    <lineage>
        <taxon>Archaea</taxon>
        <taxon>Methanobacteriati</taxon>
        <taxon>Methanobacteriota</taxon>
        <taxon>Stenosarchaea group</taxon>
        <taxon>Halobacteria</taxon>
        <taxon>Halobacteriales</taxon>
        <taxon>Natrialbaceae</taxon>
        <taxon>Natronococcus</taxon>
    </lineage>
</organism>
<dbReference type="InterPro" id="IPR012349">
    <property type="entry name" value="Split_barrel_FMN-bd"/>
</dbReference>
<accession>A0A8J8Q2J7</accession>
<dbReference type="RefSeq" id="WP_148860183.1">
    <property type="nucleotide sequence ID" value="NZ_PHNJ01000017.1"/>
</dbReference>
<evidence type="ECO:0000313" key="2">
    <source>
        <dbReference type="Proteomes" id="UP000766904"/>
    </source>
</evidence>
<dbReference type="InterPro" id="IPR024747">
    <property type="entry name" value="Pyridox_Oxase-rel"/>
</dbReference>
<proteinExistence type="predicted"/>
<dbReference type="AlphaFoldDB" id="A0A8J8Q2J7"/>
<dbReference type="SUPFAM" id="SSF50475">
    <property type="entry name" value="FMN-binding split barrel"/>
    <property type="match status" value="1"/>
</dbReference>
<evidence type="ECO:0000313" key="1">
    <source>
        <dbReference type="EMBL" id="TYL36539.1"/>
    </source>
</evidence>
<sequence length="158" mass="17694">MSVDELQEYGLVEMDDREVQGFLSSQKTGVLGLPEENGPYLLPLSFGYDGDSRLYFTFLLGSTSRKETLSEDADAASFLVFKVDTMYNWESVLLSGTIASVPESEWDDLEEILSDAWRPSLFETATLSGAIKVYEFRIDDRTGIKHQGLPPSFEPDSE</sequence>
<dbReference type="Proteomes" id="UP000766904">
    <property type="component" value="Unassembled WGS sequence"/>
</dbReference>
<dbReference type="EMBL" id="PHNJ01000017">
    <property type="protein sequence ID" value="TYL36539.1"/>
    <property type="molecule type" value="Genomic_DNA"/>
</dbReference>
<comment type="caution">
    <text evidence="1">The sequence shown here is derived from an EMBL/GenBank/DDBJ whole genome shotgun (WGS) entry which is preliminary data.</text>
</comment>
<keyword evidence="2" id="KW-1185">Reference proteome</keyword>
<dbReference type="Gene3D" id="2.30.110.10">
    <property type="entry name" value="Electron Transport, Fmn-binding Protein, Chain A"/>
    <property type="match status" value="1"/>
</dbReference>
<protein>
    <submittedName>
        <fullName evidence="1">Pyridoxamine 5'-phosphate oxidase family protein</fullName>
    </submittedName>
</protein>
<name>A0A8J8Q2J7_9EURY</name>
<gene>
    <name evidence="1" type="ORF">CV102_22220</name>
</gene>